<proteinExistence type="predicted"/>
<name>A0AAW1LVA2_POPJA</name>
<dbReference type="AlphaFoldDB" id="A0AAW1LVA2"/>
<reference evidence="1 2" key="1">
    <citation type="journal article" date="2024" name="BMC Genomics">
        <title>De novo assembly and annotation of Popillia japonica's genome with initial clues to its potential as an invasive pest.</title>
        <authorList>
            <person name="Cucini C."/>
            <person name="Boschi S."/>
            <person name="Funari R."/>
            <person name="Cardaioli E."/>
            <person name="Iannotti N."/>
            <person name="Marturano G."/>
            <person name="Paoli F."/>
            <person name="Bruttini M."/>
            <person name="Carapelli A."/>
            <person name="Frati F."/>
            <person name="Nardi F."/>
        </authorList>
    </citation>
    <scope>NUCLEOTIDE SEQUENCE [LARGE SCALE GENOMIC DNA]</scope>
    <source>
        <strain evidence="1">DMR45628</strain>
    </source>
</reference>
<protein>
    <submittedName>
        <fullName evidence="1">Uncharacterized protein</fullName>
    </submittedName>
</protein>
<keyword evidence="2" id="KW-1185">Reference proteome</keyword>
<dbReference type="EMBL" id="JASPKY010000095">
    <property type="protein sequence ID" value="KAK9737775.1"/>
    <property type="molecule type" value="Genomic_DNA"/>
</dbReference>
<accession>A0AAW1LVA2</accession>
<gene>
    <name evidence="1" type="ORF">QE152_g10439</name>
</gene>
<evidence type="ECO:0000313" key="2">
    <source>
        <dbReference type="Proteomes" id="UP001458880"/>
    </source>
</evidence>
<sequence length="255" mass="28945">MDPNNIEGSKLAENLRLKYNGSDDLLKNSEEQVEFLIQTAKVKTKRNEYEQNSCAGYFLPMRIDLKGVNRMEEVYEKMKDLRETAKIHPTESINLVVGEGLKVSYLQKICEHVFRKCSTKIRLILQGKKPEPQRHKTRKEEGIVTVKAEGKSYVDVLKKLKQEVDIQATGVKIKKLRKTGKGDLLLAVEGGQEMASTLEKEIRSKIDDVKVSTRTTATTLEKEIRSKIDDVKVSTRTTATTTIYILGLDPTTKMK</sequence>
<comment type="caution">
    <text evidence="1">The sequence shown here is derived from an EMBL/GenBank/DDBJ whole genome shotgun (WGS) entry which is preliminary data.</text>
</comment>
<dbReference type="Proteomes" id="UP001458880">
    <property type="component" value="Unassembled WGS sequence"/>
</dbReference>
<evidence type="ECO:0000313" key="1">
    <source>
        <dbReference type="EMBL" id="KAK9737775.1"/>
    </source>
</evidence>
<organism evidence="1 2">
    <name type="scientific">Popillia japonica</name>
    <name type="common">Japanese beetle</name>
    <dbReference type="NCBI Taxonomy" id="7064"/>
    <lineage>
        <taxon>Eukaryota</taxon>
        <taxon>Metazoa</taxon>
        <taxon>Ecdysozoa</taxon>
        <taxon>Arthropoda</taxon>
        <taxon>Hexapoda</taxon>
        <taxon>Insecta</taxon>
        <taxon>Pterygota</taxon>
        <taxon>Neoptera</taxon>
        <taxon>Endopterygota</taxon>
        <taxon>Coleoptera</taxon>
        <taxon>Polyphaga</taxon>
        <taxon>Scarabaeiformia</taxon>
        <taxon>Scarabaeidae</taxon>
        <taxon>Rutelinae</taxon>
        <taxon>Popillia</taxon>
    </lineage>
</organism>